<name>A0A371I898_MUCPR</name>
<proteinExistence type="predicted"/>
<dbReference type="OrthoDB" id="10252509at2759"/>
<dbReference type="Proteomes" id="UP000257109">
    <property type="component" value="Unassembled WGS sequence"/>
</dbReference>
<dbReference type="InterPro" id="IPR002015">
    <property type="entry name" value="Proteasome/cyclosome_rpt"/>
</dbReference>
<dbReference type="InterPro" id="IPR041433">
    <property type="entry name" value="RPN1_C"/>
</dbReference>
<evidence type="ECO:0000256" key="1">
    <source>
        <dbReference type="ARBA" id="ARBA00022737"/>
    </source>
</evidence>
<keyword evidence="5" id="KW-1185">Reference proteome</keyword>
<dbReference type="Pfam" id="PF01851">
    <property type="entry name" value="PC_rep"/>
    <property type="match status" value="2"/>
</dbReference>
<dbReference type="AlphaFoldDB" id="A0A371I898"/>
<dbReference type="InterPro" id="IPR016024">
    <property type="entry name" value="ARM-type_fold"/>
</dbReference>
<evidence type="ECO:0000313" key="4">
    <source>
        <dbReference type="EMBL" id="RDY11270.1"/>
    </source>
</evidence>
<dbReference type="GO" id="GO:0034515">
    <property type="term" value="C:proteasome storage granule"/>
    <property type="evidence" value="ECO:0007669"/>
    <property type="project" value="TreeGrafter"/>
</dbReference>
<dbReference type="InterPro" id="IPR011989">
    <property type="entry name" value="ARM-like"/>
</dbReference>
<dbReference type="GO" id="GO:0005634">
    <property type="term" value="C:nucleus"/>
    <property type="evidence" value="ECO:0007669"/>
    <property type="project" value="TreeGrafter"/>
</dbReference>
<comment type="caution">
    <text evidence="4">The sequence shown here is derived from an EMBL/GenBank/DDBJ whole genome shotgun (WGS) entry which is preliminary data.</text>
</comment>
<sequence>MLWIDLMLKLSFDLCHKEDLPDVDSASQNLAATFVSAFVNAGLGQDKLMIVTSDSSSSSGSSSSGSFSNWIFKIKGHGRISAVASLGMIFLWDVFPGLTQIDKYYNYDGHDIHIFAGALLGIGIVNCSVKYECGPAMALLIGYAKRKEADALIKIGAIIGLGIAYAGSRNEKLREQLVDNLCDAKASLDVIVFTIISLGLIYVGSCDEKVAQDIVSAIMLRNLELEEEVPLTLLPLGLGLLYLGKKDSVEETKKFSTDFVRKIRKYSDVALVSCAYAGTGNVLMVQKLMGHVQSGELHQGFAVLGSAMVAMAEELGVEMQIRTLERLLQYEDQNTRRAVPLALGLLCISNPKVDVTHTLSSLSHDSDLEVAMTAIISLGLIGAGTNNARIADKLRKLSINYYENANLLCCVRIAQGLLHLGKGLLTLNPHHSDGSLLSPTALAGLIIVLHACLNMKTFVLGKYHFVLYFLVLAMKPRMLLTVDEELKPLSVPVRVGKAVDVVGAAGNRPVTITGFHTLSTPVLLAGGERAELATKKYIPLSPFLEDVVILKKSPDYKDDKGGLE</sequence>
<dbReference type="EMBL" id="QJKJ01000673">
    <property type="protein sequence ID" value="RDY11270.1"/>
    <property type="molecule type" value="Genomic_DNA"/>
</dbReference>
<feature type="domain" description="26S proteasome non-ATPase regulatory subunit RPN1 C-terminal" evidence="3">
    <location>
        <begin position="502"/>
        <end position="556"/>
    </location>
</feature>
<evidence type="ECO:0000256" key="2">
    <source>
        <dbReference type="ARBA" id="ARBA00022942"/>
    </source>
</evidence>
<protein>
    <submittedName>
        <fullName evidence="4">26S proteasome non-ATPase regulatory subunit 2-like A</fullName>
    </submittedName>
</protein>
<keyword evidence="1" id="KW-0677">Repeat</keyword>
<dbReference type="Pfam" id="PF18051">
    <property type="entry name" value="RPN1_C"/>
    <property type="match status" value="1"/>
</dbReference>
<gene>
    <name evidence="4" type="primary">RPN1A</name>
    <name evidence="4" type="ORF">CR513_04096</name>
</gene>
<feature type="non-terminal residue" evidence="4">
    <location>
        <position position="1"/>
    </location>
</feature>
<dbReference type="GO" id="GO:0008540">
    <property type="term" value="C:proteasome regulatory particle, base subcomplex"/>
    <property type="evidence" value="ECO:0007669"/>
    <property type="project" value="TreeGrafter"/>
</dbReference>
<evidence type="ECO:0000313" key="5">
    <source>
        <dbReference type="Proteomes" id="UP000257109"/>
    </source>
</evidence>
<dbReference type="SUPFAM" id="SSF48371">
    <property type="entry name" value="ARM repeat"/>
    <property type="match status" value="1"/>
</dbReference>
<organism evidence="4 5">
    <name type="scientific">Mucuna pruriens</name>
    <name type="common">Velvet bean</name>
    <name type="synonym">Dolichos pruriens</name>
    <dbReference type="NCBI Taxonomy" id="157652"/>
    <lineage>
        <taxon>Eukaryota</taxon>
        <taxon>Viridiplantae</taxon>
        <taxon>Streptophyta</taxon>
        <taxon>Embryophyta</taxon>
        <taxon>Tracheophyta</taxon>
        <taxon>Spermatophyta</taxon>
        <taxon>Magnoliopsida</taxon>
        <taxon>eudicotyledons</taxon>
        <taxon>Gunneridae</taxon>
        <taxon>Pentapetalae</taxon>
        <taxon>rosids</taxon>
        <taxon>fabids</taxon>
        <taxon>Fabales</taxon>
        <taxon>Fabaceae</taxon>
        <taxon>Papilionoideae</taxon>
        <taxon>50 kb inversion clade</taxon>
        <taxon>NPAAA clade</taxon>
        <taxon>indigoferoid/millettioid clade</taxon>
        <taxon>Phaseoleae</taxon>
        <taxon>Mucuna</taxon>
    </lineage>
</organism>
<dbReference type="GO" id="GO:0043161">
    <property type="term" value="P:proteasome-mediated ubiquitin-dependent protein catabolic process"/>
    <property type="evidence" value="ECO:0007669"/>
    <property type="project" value="TreeGrafter"/>
</dbReference>
<evidence type="ECO:0000259" key="3">
    <source>
        <dbReference type="Pfam" id="PF18051"/>
    </source>
</evidence>
<accession>A0A371I898</accession>
<dbReference type="PANTHER" id="PTHR10943">
    <property type="entry name" value="26S PROTEASOME NON-ATPASE REGULATORY SUBUNIT"/>
    <property type="match status" value="1"/>
</dbReference>
<dbReference type="PANTHER" id="PTHR10943:SF1">
    <property type="entry name" value="26S PROTEASOME NON-ATPASE REGULATORY SUBUNIT 2"/>
    <property type="match status" value="1"/>
</dbReference>
<dbReference type="STRING" id="157652.A0A371I898"/>
<reference evidence="4" key="1">
    <citation type="submission" date="2018-05" db="EMBL/GenBank/DDBJ databases">
        <title>Draft genome of Mucuna pruriens seed.</title>
        <authorList>
            <person name="Nnadi N.E."/>
            <person name="Vos R."/>
            <person name="Hasami M.H."/>
            <person name="Devisetty U.K."/>
            <person name="Aguiy J.C."/>
        </authorList>
    </citation>
    <scope>NUCLEOTIDE SEQUENCE [LARGE SCALE GENOMIC DNA]</scope>
    <source>
        <strain evidence="4">JCA_2017</strain>
    </source>
</reference>
<keyword evidence="2" id="KW-0647">Proteasome</keyword>
<dbReference type="Gene3D" id="1.25.10.10">
    <property type="entry name" value="Leucine-rich Repeat Variant"/>
    <property type="match status" value="1"/>
</dbReference>